<feature type="transmembrane region" description="Helical" evidence="1">
    <location>
        <begin position="28"/>
        <end position="45"/>
    </location>
</feature>
<dbReference type="EMBL" id="VCIA01000001">
    <property type="protein sequence ID" value="TMN21624.1"/>
    <property type="molecule type" value="Genomic_DNA"/>
</dbReference>
<protein>
    <submittedName>
        <fullName evidence="2">Uncharacterized protein</fullName>
    </submittedName>
</protein>
<feature type="transmembrane region" description="Helical" evidence="1">
    <location>
        <begin position="6"/>
        <end position="21"/>
    </location>
</feature>
<organism evidence="2 3">
    <name type="scientific">Lentibacillus cibarius</name>
    <dbReference type="NCBI Taxonomy" id="2583219"/>
    <lineage>
        <taxon>Bacteria</taxon>
        <taxon>Bacillati</taxon>
        <taxon>Bacillota</taxon>
        <taxon>Bacilli</taxon>
        <taxon>Bacillales</taxon>
        <taxon>Bacillaceae</taxon>
        <taxon>Lentibacillus</taxon>
    </lineage>
</organism>
<dbReference type="RefSeq" id="WP_138602213.1">
    <property type="nucleotide sequence ID" value="NZ_VCIA01000001.1"/>
</dbReference>
<dbReference type="OrthoDB" id="1683771at2"/>
<feature type="transmembrane region" description="Helical" evidence="1">
    <location>
        <begin position="65"/>
        <end position="83"/>
    </location>
</feature>
<feature type="transmembrane region" description="Helical" evidence="1">
    <location>
        <begin position="123"/>
        <end position="140"/>
    </location>
</feature>
<evidence type="ECO:0000256" key="1">
    <source>
        <dbReference type="SAM" id="Phobius"/>
    </source>
</evidence>
<dbReference type="AlphaFoldDB" id="A0A5S3QI95"/>
<name>A0A5S3QI95_9BACI</name>
<evidence type="ECO:0000313" key="2">
    <source>
        <dbReference type="EMBL" id="TMN21624.1"/>
    </source>
</evidence>
<comment type="caution">
    <text evidence="2">The sequence shown here is derived from an EMBL/GenBank/DDBJ whole genome shotgun (WGS) entry which is preliminary data.</text>
</comment>
<reference evidence="2 3" key="1">
    <citation type="submission" date="2019-05" db="EMBL/GenBank/DDBJ databases">
        <title>Genomic analysis of Lentibacillus sp. NKC220-2.</title>
        <authorList>
            <person name="Oh Y.J."/>
        </authorList>
    </citation>
    <scope>NUCLEOTIDE SEQUENCE [LARGE SCALE GENOMIC DNA]</scope>
    <source>
        <strain evidence="2 3">NKC220-2</strain>
    </source>
</reference>
<dbReference type="Proteomes" id="UP000306980">
    <property type="component" value="Unassembled WGS sequence"/>
</dbReference>
<sequence length="148" mass="17836">MISAVLWVIFILPIASLFLLNQEVIKRYLPAALFVTVLNSILYEIAWEENWWRYQITLFNWDKIAPVHIVYSSYWVVTIWILYFTFQKFWLYAVVNIIADFLFVFTISAWMKHVGVFTGDMPMFMTGLLFISMAMLIYIFQRWYENKN</sequence>
<feature type="transmembrane region" description="Helical" evidence="1">
    <location>
        <begin position="90"/>
        <end position="111"/>
    </location>
</feature>
<proteinExistence type="predicted"/>
<evidence type="ECO:0000313" key="3">
    <source>
        <dbReference type="Proteomes" id="UP000306980"/>
    </source>
</evidence>
<keyword evidence="1" id="KW-0812">Transmembrane</keyword>
<keyword evidence="1" id="KW-0472">Membrane</keyword>
<gene>
    <name evidence="2" type="ORF">FFL34_05500</name>
</gene>
<accession>A0A5S3QI95</accession>
<keyword evidence="1" id="KW-1133">Transmembrane helix</keyword>